<dbReference type="KEGG" id="ela:UCREL1_9939"/>
<name>M7T932_EUTLA</name>
<protein>
    <recommendedName>
        <fullName evidence="5">Apple domain-containing protein</fullName>
    </recommendedName>
</protein>
<evidence type="ECO:0000313" key="4">
    <source>
        <dbReference type="Proteomes" id="UP000012174"/>
    </source>
</evidence>
<feature type="compositionally biased region" description="Acidic residues" evidence="1">
    <location>
        <begin position="225"/>
        <end position="234"/>
    </location>
</feature>
<dbReference type="EMBL" id="KB707266">
    <property type="protein sequence ID" value="EMR63130.1"/>
    <property type="molecule type" value="Genomic_DNA"/>
</dbReference>
<dbReference type="OMA" id="CISMCAN"/>
<accession>M7T932</accession>
<keyword evidence="2" id="KW-1133">Transmembrane helix</keyword>
<organism evidence="3 4">
    <name type="scientific">Eutypa lata (strain UCR-EL1)</name>
    <name type="common">Grapevine dieback disease fungus</name>
    <name type="synonym">Eutypa armeniacae</name>
    <dbReference type="NCBI Taxonomy" id="1287681"/>
    <lineage>
        <taxon>Eukaryota</taxon>
        <taxon>Fungi</taxon>
        <taxon>Dikarya</taxon>
        <taxon>Ascomycota</taxon>
        <taxon>Pezizomycotina</taxon>
        <taxon>Sordariomycetes</taxon>
        <taxon>Xylariomycetidae</taxon>
        <taxon>Xylariales</taxon>
        <taxon>Diatrypaceae</taxon>
        <taxon>Eutypa</taxon>
    </lineage>
</organism>
<sequence length="324" mass="35047">MTTEREPPGASGNDDDNTQLRCPHSDEKQAPACWDCTEEGRHIDKRGSAGISPSSSESTTDSWASKIKKNWTLGTGNQVTGRPDPTLEVYHPEPGLELDQAPHARWSQPGLEVSSGPTLVSDAEKRQVLKAGALYKHGRVVSDEKEHVPTKGRTIWGVQRRVCFLFLVVVVVIVVAAITLGVVLGLKQSRGSGDSSDRNNTVIQPDIIATIDYHASTTPSSNSSDGDDVPECPDADGTTYTDPDTGTKFKRTCYVQHPGYDIANEEKSSMAECMAWCASVTGCRGAQWYNAGPQGTDLNYCWLKSDMTGEVRDTDDAQSAAIVD</sequence>
<dbReference type="Proteomes" id="UP000012174">
    <property type="component" value="Unassembled WGS sequence"/>
</dbReference>
<keyword evidence="2" id="KW-0472">Membrane</keyword>
<dbReference type="Gene3D" id="3.50.4.10">
    <property type="entry name" value="Hepatocyte Growth Factor"/>
    <property type="match status" value="1"/>
</dbReference>
<evidence type="ECO:0000256" key="2">
    <source>
        <dbReference type="SAM" id="Phobius"/>
    </source>
</evidence>
<feature type="region of interest" description="Disordered" evidence="1">
    <location>
        <begin position="1"/>
        <end position="31"/>
    </location>
</feature>
<feature type="region of interest" description="Disordered" evidence="1">
    <location>
        <begin position="44"/>
        <end position="63"/>
    </location>
</feature>
<feature type="compositionally biased region" description="Polar residues" evidence="1">
    <location>
        <begin position="215"/>
        <end position="224"/>
    </location>
</feature>
<proteinExistence type="predicted"/>
<evidence type="ECO:0000256" key="1">
    <source>
        <dbReference type="SAM" id="MobiDB-lite"/>
    </source>
</evidence>
<gene>
    <name evidence="3" type="ORF">UCREL1_9939</name>
</gene>
<dbReference type="AlphaFoldDB" id="M7T932"/>
<reference evidence="4" key="1">
    <citation type="journal article" date="2013" name="Genome Announc.">
        <title>Draft genome sequence of the grapevine dieback fungus Eutypa lata UCR-EL1.</title>
        <authorList>
            <person name="Blanco-Ulate B."/>
            <person name="Rolshausen P.E."/>
            <person name="Cantu D."/>
        </authorList>
    </citation>
    <scope>NUCLEOTIDE SEQUENCE [LARGE SCALE GENOMIC DNA]</scope>
    <source>
        <strain evidence="4">UCR-EL1</strain>
    </source>
</reference>
<evidence type="ECO:0000313" key="3">
    <source>
        <dbReference type="EMBL" id="EMR63130.1"/>
    </source>
</evidence>
<feature type="compositionally biased region" description="Low complexity" evidence="1">
    <location>
        <begin position="48"/>
        <end position="63"/>
    </location>
</feature>
<dbReference type="HOGENOM" id="CLU_857966_0_0_1"/>
<evidence type="ECO:0008006" key="5">
    <source>
        <dbReference type="Google" id="ProtNLM"/>
    </source>
</evidence>
<feature type="region of interest" description="Disordered" evidence="1">
    <location>
        <begin position="215"/>
        <end position="243"/>
    </location>
</feature>
<dbReference type="OrthoDB" id="4740174at2759"/>
<keyword evidence="4" id="KW-1185">Reference proteome</keyword>
<keyword evidence="2" id="KW-0812">Transmembrane</keyword>
<feature type="transmembrane region" description="Helical" evidence="2">
    <location>
        <begin position="162"/>
        <end position="186"/>
    </location>
</feature>